<sequence length="275" mass="30075">MEIRCIALDLDRTTLDGDGYLPEENRLVLEGIMEKGVQVVAASGRALSTFPEAIRKMKGIRYAITSNGAAVYDLSAGKCLKQYKMTEDSVHRILNLTKNFPVTFEAFVDGEAYAPRAYVEDPIQFGADVRAVPYIRGTRKPVEDIWDFICAHGSVLDGMDVIISDPELKSRLWQMLDGEAEDVYITSSVPQLLEISYKDAGKHTGAAFLLDHLGLRQEELAAFGDGDNDAELLAFAGIGIAVENASPKCKEAADHITLSNEACGVAYGIRNILKL</sequence>
<reference evidence="1" key="1">
    <citation type="submission" date="2017-04" db="EMBL/GenBank/DDBJ databases">
        <title>Complete Genome Sequences of Twelve Strains of a Stable Defined Moderately Diverse Mouse Microbiota 2 (sDMDMm2).</title>
        <authorList>
            <person name="Uchimura Y."/>
            <person name="Wyss M."/>
            <person name="Brugiroux S."/>
            <person name="Limenitakis J.P."/>
            <person name="Stecher B."/>
            <person name="McCoy K.D."/>
            <person name="Macpherson A.J."/>
        </authorList>
    </citation>
    <scope>NUCLEOTIDE SEQUENCE</scope>
    <source>
        <strain evidence="1">YL58</strain>
    </source>
</reference>
<evidence type="ECO:0000313" key="1">
    <source>
        <dbReference type="EMBL" id="ANU78284.1"/>
    </source>
</evidence>
<dbReference type="Pfam" id="PF08282">
    <property type="entry name" value="Hydrolase_3"/>
    <property type="match status" value="1"/>
</dbReference>
<dbReference type="EMBL" id="CP015405">
    <property type="protein sequence ID" value="ANU78284.1"/>
    <property type="molecule type" value="Genomic_DNA"/>
</dbReference>
<dbReference type="STRING" id="1796616.A4V09_22550"/>
<dbReference type="Gene3D" id="3.30.1240.10">
    <property type="match status" value="1"/>
</dbReference>
<dbReference type="OrthoDB" id="9781413at2"/>
<dbReference type="GO" id="GO:0005829">
    <property type="term" value="C:cytosol"/>
    <property type="evidence" value="ECO:0007669"/>
    <property type="project" value="TreeGrafter"/>
</dbReference>
<dbReference type="AlphaFoldDB" id="A0A1C7IH93"/>
<dbReference type="InterPro" id="IPR036412">
    <property type="entry name" value="HAD-like_sf"/>
</dbReference>
<dbReference type="SFLD" id="SFLDS00003">
    <property type="entry name" value="Haloacid_Dehalogenase"/>
    <property type="match status" value="1"/>
</dbReference>
<evidence type="ECO:0000313" key="2">
    <source>
        <dbReference type="Proteomes" id="UP000092574"/>
    </source>
</evidence>
<dbReference type="InterPro" id="IPR006379">
    <property type="entry name" value="HAD-SF_hydro_IIB"/>
</dbReference>
<dbReference type="NCBIfam" id="TIGR01484">
    <property type="entry name" value="HAD-SF-IIB"/>
    <property type="match status" value="1"/>
</dbReference>
<gene>
    <name evidence="1" type="ORF">A4V09_22550</name>
</gene>
<dbReference type="GO" id="GO:0000287">
    <property type="term" value="F:magnesium ion binding"/>
    <property type="evidence" value="ECO:0007669"/>
    <property type="project" value="TreeGrafter"/>
</dbReference>
<dbReference type="SUPFAM" id="SSF56784">
    <property type="entry name" value="HAD-like"/>
    <property type="match status" value="1"/>
</dbReference>
<dbReference type="InterPro" id="IPR023214">
    <property type="entry name" value="HAD_sf"/>
</dbReference>
<keyword evidence="2" id="KW-1185">Reference proteome</keyword>
<dbReference type="GO" id="GO:0016791">
    <property type="term" value="F:phosphatase activity"/>
    <property type="evidence" value="ECO:0007669"/>
    <property type="project" value="TreeGrafter"/>
</dbReference>
<protein>
    <submittedName>
        <fullName evidence="1">Haloacid dehalogenase</fullName>
    </submittedName>
</protein>
<dbReference type="KEGG" id="byl:A4V09_22550"/>
<dbReference type="SFLD" id="SFLDG01140">
    <property type="entry name" value="C2.B:_Phosphomannomutase_and_P"/>
    <property type="match status" value="1"/>
</dbReference>
<dbReference type="PANTHER" id="PTHR10000">
    <property type="entry name" value="PHOSPHOSERINE PHOSPHATASE"/>
    <property type="match status" value="1"/>
</dbReference>
<dbReference type="RefSeq" id="WP_065544368.1">
    <property type="nucleotide sequence ID" value="NZ_CP015405.2"/>
</dbReference>
<organism evidence="1 2">
    <name type="scientific">Blautia pseudococcoides</name>
    <dbReference type="NCBI Taxonomy" id="1796616"/>
    <lineage>
        <taxon>Bacteria</taxon>
        <taxon>Bacillati</taxon>
        <taxon>Bacillota</taxon>
        <taxon>Clostridia</taxon>
        <taxon>Lachnospirales</taxon>
        <taxon>Lachnospiraceae</taxon>
        <taxon>Blautia</taxon>
    </lineage>
</organism>
<dbReference type="Gene3D" id="3.40.50.1000">
    <property type="entry name" value="HAD superfamily/HAD-like"/>
    <property type="match status" value="1"/>
</dbReference>
<name>A0A1C7IH93_9FIRM</name>
<proteinExistence type="predicted"/>
<dbReference type="PANTHER" id="PTHR10000:SF8">
    <property type="entry name" value="HAD SUPERFAMILY HYDROLASE-LIKE, TYPE 3"/>
    <property type="match status" value="1"/>
</dbReference>
<dbReference type="Proteomes" id="UP000092574">
    <property type="component" value="Chromosome"/>
</dbReference>
<accession>A0A1C7IH93</accession>